<proteinExistence type="inferred from homology"/>
<dbReference type="EC" id="2.1.1.271" evidence="9"/>
<keyword evidence="3" id="KW-0169">Cobalamin biosynthesis</keyword>
<protein>
    <submittedName>
        <fullName evidence="9">Precorrin-4/cobalt-precorrin-4 C11-methyltransferase</fullName>
        <ecNumber evidence="9">2.1.1.133</ecNumber>
        <ecNumber evidence="9">2.1.1.271</ecNumber>
    </submittedName>
</protein>
<dbReference type="InterPro" id="IPR035996">
    <property type="entry name" value="4pyrrol_Methylase_sf"/>
</dbReference>
<reference evidence="9 10" key="1">
    <citation type="submission" date="2020-08" db="EMBL/GenBank/DDBJ databases">
        <title>Genomic Encyclopedia of Type Strains, Phase IV (KMG-IV): sequencing the most valuable type-strain genomes for metagenomic binning, comparative biology and taxonomic classification.</title>
        <authorList>
            <person name="Goeker M."/>
        </authorList>
    </citation>
    <scope>NUCLEOTIDE SEQUENCE [LARGE SCALE GENOMIC DNA]</scope>
    <source>
        <strain evidence="9 10">DSM 24661</strain>
    </source>
</reference>
<evidence type="ECO:0000256" key="2">
    <source>
        <dbReference type="ARBA" id="ARBA00005879"/>
    </source>
</evidence>
<dbReference type="PROSITE" id="PS00839">
    <property type="entry name" value="SUMT_1"/>
    <property type="match status" value="1"/>
</dbReference>
<evidence type="ECO:0000259" key="8">
    <source>
        <dbReference type="Pfam" id="PF00590"/>
    </source>
</evidence>
<dbReference type="Gene3D" id="3.30.950.10">
    <property type="entry name" value="Methyltransferase, Cobalt-precorrin-4 Transmethylase, Domain 2"/>
    <property type="match status" value="1"/>
</dbReference>
<dbReference type="InterPro" id="IPR006362">
    <property type="entry name" value="Cbl_synth_CobM/CibF"/>
</dbReference>
<evidence type="ECO:0000256" key="5">
    <source>
        <dbReference type="ARBA" id="ARBA00022679"/>
    </source>
</evidence>
<dbReference type="EC" id="2.1.1.133" evidence="9"/>
<organism evidence="9 10">
    <name type="scientific">Pectinatus brassicae</name>
    <dbReference type="NCBI Taxonomy" id="862415"/>
    <lineage>
        <taxon>Bacteria</taxon>
        <taxon>Bacillati</taxon>
        <taxon>Bacillota</taxon>
        <taxon>Negativicutes</taxon>
        <taxon>Selenomonadales</taxon>
        <taxon>Selenomonadaceae</taxon>
        <taxon>Pectinatus</taxon>
    </lineage>
</organism>
<comment type="similarity">
    <text evidence="2 7">Belongs to the precorrin methyltransferase family.</text>
</comment>
<dbReference type="InterPro" id="IPR050161">
    <property type="entry name" value="Siro_Cobalamin_biosynth"/>
</dbReference>
<dbReference type="InterPro" id="IPR014776">
    <property type="entry name" value="4pyrrole_Mease_sub2"/>
</dbReference>
<keyword evidence="10" id="KW-1185">Reference proteome</keyword>
<keyword evidence="5 7" id="KW-0808">Transferase</keyword>
<dbReference type="NCBIfam" id="TIGR01465">
    <property type="entry name" value="cobM_cbiF"/>
    <property type="match status" value="1"/>
</dbReference>
<dbReference type="Pfam" id="PF00590">
    <property type="entry name" value="TP_methylase"/>
    <property type="match status" value="1"/>
</dbReference>
<sequence length="257" mass="28103">MNKVHIVGAGPGDPELITVKGQRLLQEADVIIYAGSLVNPALLDYAKAQCKIYNSASMTLQDVVEVVKNAVADDLQVVRLHTGDPAIYGAIQEQMDEFKKLSIDYEVVPGVSSFLASAAALKQEYTLPEISQTVIITRNAGRTPVPEKENLKSLAAHNATMCIFLSVHMLNDVVKELIAGGYKEDTPIAIVQKASWPEQKIVRGRLNDIVGKVGKEDITRTAMIVVGECLDTDYALSRLYAPEFTHMYRKGTDSEGK</sequence>
<dbReference type="InterPro" id="IPR000878">
    <property type="entry name" value="4pyrrol_Mease"/>
</dbReference>
<accession>A0A840UK92</accession>
<evidence type="ECO:0000313" key="9">
    <source>
        <dbReference type="EMBL" id="MBB5336600.1"/>
    </source>
</evidence>
<keyword evidence="6" id="KW-0949">S-adenosyl-L-methionine</keyword>
<dbReference type="GO" id="GO:0009236">
    <property type="term" value="P:cobalamin biosynthetic process"/>
    <property type="evidence" value="ECO:0007669"/>
    <property type="project" value="UniProtKB-UniPathway"/>
</dbReference>
<evidence type="ECO:0000313" key="10">
    <source>
        <dbReference type="Proteomes" id="UP000559117"/>
    </source>
</evidence>
<evidence type="ECO:0000256" key="4">
    <source>
        <dbReference type="ARBA" id="ARBA00022603"/>
    </source>
</evidence>
<gene>
    <name evidence="9" type="ORF">HNR32_001750</name>
</gene>
<dbReference type="InterPro" id="IPR014777">
    <property type="entry name" value="4pyrrole_Mease_sub1"/>
</dbReference>
<dbReference type="PANTHER" id="PTHR45790">
    <property type="entry name" value="SIROHEME SYNTHASE-RELATED"/>
    <property type="match status" value="1"/>
</dbReference>
<dbReference type="InterPro" id="IPR003043">
    <property type="entry name" value="Uropor_MeTrfase_CS"/>
</dbReference>
<evidence type="ECO:0000256" key="3">
    <source>
        <dbReference type="ARBA" id="ARBA00022573"/>
    </source>
</evidence>
<dbReference type="UniPathway" id="UPA00148"/>
<dbReference type="SUPFAM" id="SSF53790">
    <property type="entry name" value="Tetrapyrrole methylase"/>
    <property type="match status" value="1"/>
</dbReference>
<evidence type="ECO:0000256" key="1">
    <source>
        <dbReference type="ARBA" id="ARBA00004953"/>
    </source>
</evidence>
<feature type="domain" description="Tetrapyrrole methylase" evidence="8">
    <location>
        <begin position="3"/>
        <end position="209"/>
    </location>
</feature>
<dbReference type="Gene3D" id="3.40.1010.10">
    <property type="entry name" value="Cobalt-precorrin-4 Transmethylase, Domain 1"/>
    <property type="match status" value="1"/>
</dbReference>
<dbReference type="EMBL" id="JACHFH010000020">
    <property type="protein sequence ID" value="MBB5336600.1"/>
    <property type="molecule type" value="Genomic_DNA"/>
</dbReference>
<dbReference type="PROSITE" id="PS00840">
    <property type="entry name" value="SUMT_2"/>
    <property type="match status" value="1"/>
</dbReference>
<dbReference type="PANTHER" id="PTHR45790:SF4">
    <property type="entry name" value="COBALT-PRECORRIN-4 C(11)-METHYLTRANSFERASE"/>
    <property type="match status" value="1"/>
</dbReference>
<comment type="caution">
    <text evidence="9">The sequence shown here is derived from an EMBL/GenBank/DDBJ whole genome shotgun (WGS) entry which is preliminary data.</text>
</comment>
<evidence type="ECO:0000256" key="6">
    <source>
        <dbReference type="ARBA" id="ARBA00022691"/>
    </source>
</evidence>
<dbReference type="GO" id="GO:0046026">
    <property type="term" value="F:precorrin-4 C11-methyltransferase activity"/>
    <property type="evidence" value="ECO:0007669"/>
    <property type="project" value="UniProtKB-EC"/>
</dbReference>
<evidence type="ECO:0000256" key="7">
    <source>
        <dbReference type="RuleBase" id="RU003960"/>
    </source>
</evidence>
<dbReference type="CDD" id="cd11641">
    <property type="entry name" value="Precorrin-4_C11-MT"/>
    <property type="match status" value="1"/>
</dbReference>
<comment type="pathway">
    <text evidence="1">Cofactor biosynthesis; adenosylcobalamin biosynthesis.</text>
</comment>
<dbReference type="RefSeq" id="WP_183861684.1">
    <property type="nucleotide sequence ID" value="NZ_JACHFH010000020.1"/>
</dbReference>
<dbReference type="GO" id="GO:0032259">
    <property type="term" value="P:methylation"/>
    <property type="evidence" value="ECO:0007669"/>
    <property type="project" value="UniProtKB-KW"/>
</dbReference>
<keyword evidence="4 7" id="KW-0489">Methyltransferase</keyword>
<name>A0A840UK92_9FIRM</name>
<dbReference type="Proteomes" id="UP000559117">
    <property type="component" value="Unassembled WGS sequence"/>
</dbReference>
<dbReference type="AlphaFoldDB" id="A0A840UK92"/>